<comment type="caution">
    <text evidence="6">The sequence shown here is derived from an EMBL/GenBank/DDBJ whole genome shotgun (WGS) entry which is preliminary data.</text>
</comment>
<feature type="domain" description="4Fe-4S ferredoxin-type" evidence="5">
    <location>
        <begin position="78"/>
        <end position="107"/>
    </location>
</feature>
<evidence type="ECO:0000256" key="2">
    <source>
        <dbReference type="ARBA" id="ARBA00022723"/>
    </source>
</evidence>
<evidence type="ECO:0000256" key="4">
    <source>
        <dbReference type="ARBA" id="ARBA00023014"/>
    </source>
</evidence>
<dbReference type="AlphaFoldDB" id="A0A7V5HZL1"/>
<dbReference type="GO" id="GO:0051539">
    <property type="term" value="F:4 iron, 4 sulfur cluster binding"/>
    <property type="evidence" value="ECO:0007669"/>
    <property type="project" value="UniProtKB-KW"/>
</dbReference>
<dbReference type="SMART" id="SM00930">
    <property type="entry name" value="NIL"/>
    <property type="match status" value="1"/>
</dbReference>
<keyword evidence="2" id="KW-0479">Metal-binding</keyword>
<protein>
    <submittedName>
        <fullName evidence="6">4Fe-4S dicluster domain-containing protein</fullName>
    </submittedName>
</protein>
<dbReference type="PANTHER" id="PTHR24960:SF79">
    <property type="entry name" value="PHOTOSYSTEM I IRON-SULFUR CENTER"/>
    <property type="match status" value="1"/>
</dbReference>
<dbReference type="Proteomes" id="UP000886070">
    <property type="component" value="Unassembled WGS sequence"/>
</dbReference>
<evidence type="ECO:0000256" key="3">
    <source>
        <dbReference type="ARBA" id="ARBA00023004"/>
    </source>
</evidence>
<evidence type="ECO:0000313" key="6">
    <source>
        <dbReference type="EMBL" id="HHF98868.1"/>
    </source>
</evidence>
<keyword evidence="1" id="KW-0004">4Fe-4S</keyword>
<name>A0A7V5HZL1_UNCAE</name>
<dbReference type="Gene3D" id="3.30.70.20">
    <property type="match status" value="1"/>
</dbReference>
<dbReference type="Gene3D" id="3.30.70.260">
    <property type="match status" value="1"/>
</dbReference>
<sequence length="137" mass="15577">MSVLKKKLALKFPRHLVREPITYRLVKDYDLVVNIIKAKITPYEEGRLDLEVSGKKEAIEKGIGYLKKIGVEVKPLIQEIKWNPEKCNHCTVCVPLCPAGAFNVEEKERVVSFNDEKCIACGICVQACPYRAIEIIF</sequence>
<keyword evidence="3" id="KW-0408">Iron</keyword>
<keyword evidence="4" id="KW-0411">Iron-sulfur</keyword>
<dbReference type="Pfam" id="PF12838">
    <property type="entry name" value="Fer4_7"/>
    <property type="match status" value="1"/>
</dbReference>
<reference evidence="6" key="1">
    <citation type="journal article" date="2020" name="mSystems">
        <title>Genome- and Community-Level Interaction Insights into Carbon Utilization and Element Cycling Functions of Hydrothermarchaeota in Hydrothermal Sediment.</title>
        <authorList>
            <person name="Zhou Z."/>
            <person name="Liu Y."/>
            <person name="Xu W."/>
            <person name="Pan J."/>
            <person name="Luo Z.H."/>
            <person name="Li M."/>
        </authorList>
    </citation>
    <scope>NUCLEOTIDE SEQUENCE [LARGE SCALE GENOMIC DNA]</scope>
    <source>
        <strain evidence="6">HyVt-92</strain>
    </source>
</reference>
<dbReference type="SUPFAM" id="SSF55021">
    <property type="entry name" value="ACT-like"/>
    <property type="match status" value="1"/>
</dbReference>
<evidence type="ECO:0000256" key="1">
    <source>
        <dbReference type="ARBA" id="ARBA00022485"/>
    </source>
</evidence>
<dbReference type="InterPro" id="IPR050157">
    <property type="entry name" value="PSI_iron-sulfur_center"/>
</dbReference>
<dbReference type="SUPFAM" id="SSF54862">
    <property type="entry name" value="4Fe-4S ferredoxins"/>
    <property type="match status" value="1"/>
</dbReference>
<organism evidence="6">
    <name type="scientific">Aerophobetes bacterium</name>
    <dbReference type="NCBI Taxonomy" id="2030807"/>
    <lineage>
        <taxon>Bacteria</taxon>
        <taxon>Candidatus Aerophobota</taxon>
    </lineage>
</organism>
<dbReference type="Pfam" id="PF09383">
    <property type="entry name" value="NIL"/>
    <property type="match status" value="1"/>
</dbReference>
<gene>
    <name evidence="6" type="ORF">ENL39_05210</name>
</gene>
<dbReference type="PANTHER" id="PTHR24960">
    <property type="entry name" value="PHOTOSYSTEM I IRON-SULFUR CENTER-RELATED"/>
    <property type="match status" value="1"/>
</dbReference>
<dbReference type="InterPro" id="IPR045865">
    <property type="entry name" value="ACT-like_dom_sf"/>
</dbReference>
<dbReference type="EMBL" id="DRTT01000143">
    <property type="protein sequence ID" value="HHF98868.1"/>
    <property type="molecule type" value="Genomic_DNA"/>
</dbReference>
<evidence type="ECO:0000259" key="5">
    <source>
        <dbReference type="PROSITE" id="PS51379"/>
    </source>
</evidence>
<feature type="domain" description="4Fe-4S ferredoxin-type" evidence="5">
    <location>
        <begin position="109"/>
        <end position="137"/>
    </location>
</feature>
<dbReference type="InterPro" id="IPR017900">
    <property type="entry name" value="4Fe4S_Fe_S_CS"/>
</dbReference>
<dbReference type="InterPro" id="IPR018449">
    <property type="entry name" value="NIL_domain"/>
</dbReference>
<proteinExistence type="predicted"/>
<accession>A0A7V5HZL1</accession>
<dbReference type="GO" id="GO:0046872">
    <property type="term" value="F:metal ion binding"/>
    <property type="evidence" value="ECO:0007669"/>
    <property type="project" value="UniProtKB-KW"/>
</dbReference>
<dbReference type="PROSITE" id="PS00198">
    <property type="entry name" value="4FE4S_FER_1"/>
    <property type="match status" value="1"/>
</dbReference>
<dbReference type="PROSITE" id="PS51379">
    <property type="entry name" value="4FE4S_FER_2"/>
    <property type="match status" value="2"/>
</dbReference>
<dbReference type="InterPro" id="IPR017896">
    <property type="entry name" value="4Fe4S_Fe-S-bd"/>
</dbReference>